<keyword evidence="8" id="KW-1185">Reference proteome</keyword>
<dbReference type="Pfam" id="PF01791">
    <property type="entry name" value="DeoC"/>
    <property type="match status" value="1"/>
</dbReference>
<dbReference type="PIRSF" id="PIRSF001357">
    <property type="entry name" value="DeoC"/>
    <property type="match status" value="1"/>
</dbReference>
<evidence type="ECO:0000256" key="3">
    <source>
        <dbReference type="ARBA" id="ARBA00023239"/>
    </source>
</evidence>
<comment type="catalytic activity">
    <reaction evidence="5 6">
        <text>2-deoxy-D-ribose 5-phosphate = D-glyceraldehyde 3-phosphate + acetaldehyde</text>
        <dbReference type="Rhea" id="RHEA:12821"/>
        <dbReference type="ChEBI" id="CHEBI:15343"/>
        <dbReference type="ChEBI" id="CHEBI:59776"/>
        <dbReference type="ChEBI" id="CHEBI:62877"/>
        <dbReference type="EC" id="4.1.2.4"/>
    </reaction>
</comment>
<dbReference type="HAMAP" id="MF_00114">
    <property type="entry name" value="DeoC_type1"/>
    <property type="match status" value="1"/>
</dbReference>
<comment type="similarity">
    <text evidence="1 6">Belongs to the DeoC/FbaB aldolase family. DeoC type 1 subfamily.</text>
</comment>
<keyword evidence="4 6" id="KW-0704">Schiff base</keyword>
<reference evidence="7 8" key="1">
    <citation type="submission" date="2024-09" db="EMBL/GenBank/DDBJ databases">
        <authorList>
            <person name="Sun Q."/>
            <person name="Mori K."/>
        </authorList>
    </citation>
    <scope>NUCLEOTIDE SEQUENCE [LARGE SCALE GENOMIC DNA]</scope>
    <source>
        <strain evidence="7 8">NCAIM B.02604</strain>
    </source>
</reference>
<dbReference type="RefSeq" id="WP_377458945.1">
    <property type="nucleotide sequence ID" value="NZ_JBHLUB010000028.1"/>
</dbReference>
<feature type="active site" description="Schiff-base intermediate with acetaldehyde" evidence="6">
    <location>
        <position position="162"/>
    </location>
</feature>
<dbReference type="PANTHER" id="PTHR10889:SF1">
    <property type="entry name" value="DEOXYRIBOSE-PHOSPHATE ALDOLASE"/>
    <property type="match status" value="1"/>
</dbReference>
<dbReference type="EMBL" id="JBHLUB010000028">
    <property type="protein sequence ID" value="MFC0582064.1"/>
    <property type="molecule type" value="Genomic_DNA"/>
</dbReference>
<evidence type="ECO:0000256" key="4">
    <source>
        <dbReference type="ARBA" id="ARBA00023270"/>
    </source>
</evidence>
<comment type="caution">
    <text evidence="7">The sequence shown here is derived from an EMBL/GenBank/DDBJ whole genome shotgun (WGS) entry which is preliminary data.</text>
</comment>
<dbReference type="PANTHER" id="PTHR10889">
    <property type="entry name" value="DEOXYRIBOSE-PHOSPHATE ALDOLASE"/>
    <property type="match status" value="1"/>
</dbReference>
<protein>
    <recommendedName>
        <fullName evidence="6">Deoxyribose-phosphate aldolase</fullName>
        <shortName evidence="6">DERA</shortName>
        <ecNumber evidence="6">4.1.2.4</ecNumber>
    </recommendedName>
    <alternativeName>
        <fullName evidence="6">2-deoxy-D-ribose 5-phosphate aldolase</fullName>
    </alternativeName>
    <alternativeName>
        <fullName evidence="6">Phosphodeoxyriboaldolase</fullName>
        <shortName evidence="6">Deoxyriboaldolase</shortName>
    </alternativeName>
</protein>
<proteinExistence type="inferred from homology"/>
<evidence type="ECO:0000256" key="2">
    <source>
        <dbReference type="ARBA" id="ARBA00022490"/>
    </source>
</evidence>
<evidence type="ECO:0000313" key="7">
    <source>
        <dbReference type="EMBL" id="MFC0582064.1"/>
    </source>
</evidence>
<evidence type="ECO:0000256" key="1">
    <source>
        <dbReference type="ARBA" id="ARBA00010936"/>
    </source>
</evidence>
<keyword evidence="3 6" id="KW-0456">Lyase</keyword>
<dbReference type="GO" id="GO:0004139">
    <property type="term" value="F:deoxyribose-phosphate aldolase activity"/>
    <property type="evidence" value="ECO:0007669"/>
    <property type="project" value="UniProtKB-EC"/>
</dbReference>
<name>A0ABV6PAC6_9MICC</name>
<dbReference type="CDD" id="cd00959">
    <property type="entry name" value="DeoC"/>
    <property type="match status" value="1"/>
</dbReference>
<gene>
    <name evidence="6 7" type="primary">deoC</name>
    <name evidence="7" type="ORF">ACFFFR_06665</name>
</gene>
<dbReference type="SMART" id="SM01133">
    <property type="entry name" value="DeoC"/>
    <property type="match status" value="1"/>
</dbReference>
<comment type="subcellular location">
    <subcellularLocation>
        <location evidence="6">Cytoplasm</location>
    </subcellularLocation>
</comment>
<dbReference type="SUPFAM" id="SSF51569">
    <property type="entry name" value="Aldolase"/>
    <property type="match status" value="1"/>
</dbReference>
<feature type="active site" description="Proton donor/acceptor" evidence="6">
    <location>
        <position position="191"/>
    </location>
</feature>
<accession>A0ABV6PAC6</accession>
<evidence type="ECO:0000256" key="6">
    <source>
        <dbReference type="HAMAP-Rule" id="MF_00114"/>
    </source>
</evidence>
<dbReference type="InterPro" id="IPR011343">
    <property type="entry name" value="DeoC"/>
</dbReference>
<dbReference type="NCBIfam" id="TIGR00126">
    <property type="entry name" value="deoC"/>
    <property type="match status" value="1"/>
</dbReference>
<comment type="pathway">
    <text evidence="6">Carbohydrate degradation; 2-deoxy-D-ribose 1-phosphate degradation; D-glyceraldehyde 3-phosphate and acetaldehyde from 2-deoxy-alpha-D-ribose 1-phosphate: step 2/2.</text>
</comment>
<feature type="active site" description="Proton donor/acceptor" evidence="6">
    <location>
        <position position="94"/>
    </location>
</feature>
<dbReference type="InterPro" id="IPR028581">
    <property type="entry name" value="DeoC_typeI"/>
</dbReference>
<organism evidence="7 8">
    <name type="scientific">Micrococcoides hystricis</name>
    <dbReference type="NCBI Taxonomy" id="1572761"/>
    <lineage>
        <taxon>Bacteria</taxon>
        <taxon>Bacillati</taxon>
        <taxon>Actinomycetota</taxon>
        <taxon>Actinomycetes</taxon>
        <taxon>Micrococcales</taxon>
        <taxon>Micrococcaceae</taxon>
        <taxon>Micrococcoides</taxon>
    </lineage>
</organism>
<comment type="function">
    <text evidence="6">Catalyzes a reversible aldol reaction between acetaldehyde and D-glyceraldehyde 3-phosphate to generate 2-deoxy-D-ribose 5-phosphate.</text>
</comment>
<dbReference type="Proteomes" id="UP001589862">
    <property type="component" value="Unassembled WGS sequence"/>
</dbReference>
<sequence>MTQTARSIAPLIDHTLLAATANSAAIDQLCQEADKYGFASVCVNPVWVPRAVQNLSESQVKVCTVIGFPLGALPPSLKAAEARWAIEQGADEIDMVINVAAAIAGDEATVHEDIVAVVAAARVTARSKRVVVKVIIETALLEHDAKILACSAAKAAGADFVKTSTGFSTAGATVEDVALMRATVGEQMGVKASGGIRDRATAEAMIEAGATRLGASAGVQICSGAEEAGATGY</sequence>
<keyword evidence="2 6" id="KW-0963">Cytoplasm</keyword>
<dbReference type="InterPro" id="IPR002915">
    <property type="entry name" value="DeoC/FbaB/LacD_aldolase"/>
</dbReference>
<evidence type="ECO:0000256" key="5">
    <source>
        <dbReference type="ARBA" id="ARBA00048791"/>
    </source>
</evidence>
<dbReference type="EC" id="4.1.2.4" evidence="6"/>
<evidence type="ECO:0000313" key="8">
    <source>
        <dbReference type="Proteomes" id="UP001589862"/>
    </source>
</evidence>
<dbReference type="Gene3D" id="3.20.20.70">
    <property type="entry name" value="Aldolase class I"/>
    <property type="match status" value="1"/>
</dbReference>
<dbReference type="InterPro" id="IPR013785">
    <property type="entry name" value="Aldolase_TIM"/>
</dbReference>